<name>A0A3S9V3G8_9BACL</name>
<evidence type="ECO:0000256" key="1">
    <source>
        <dbReference type="SAM" id="MobiDB-lite"/>
    </source>
</evidence>
<dbReference type="EMBL" id="CP034346">
    <property type="protein sequence ID" value="AZS17114.1"/>
    <property type="molecule type" value="Genomic_DNA"/>
</dbReference>
<dbReference type="AlphaFoldDB" id="A0A3S9V3G8"/>
<feature type="region of interest" description="Disordered" evidence="1">
    <location>
        <begin position="1"/>
        <end position="55"/>
    </location>
</feature>
<proteinExistence type="predicted"/>
<dbReference type="KEGG" id="plut:EI981_23470"/>
<organism evidence="2 3">
    <name type="scientific">Paenibacillus lutimineralis</name>
    <dbReference type="NCBI Taxonomy" id="2707005"/>
    <lineage>
        <taxon>Bacteria</taxon>
        <taxon>Bacillati</taxon>
        <taxon>Bacillota</taxon>
        <taxon>Bacilli</taxon>
        <taxon>Bacillales</taxon>
        <taxon>Paenibacillaceae</taxon>
        <taxon>Paenibacillus</taxon>
    </lineage>
</organism>
<sequence>MLRAKVRASRRSKSKRPRRANIGRRKLALKRGSKLSGRGLRKRRSKRRGRFQRTRYLNRRRTRNSSPNPTVVTVPKEVSNESGYQNSYNDAYQKGFDSGFTQGFEDGHKVGYKERV</sequence>
<protein>
    <recommendedName>
        <fullName evidence="4">Essential protein Yae1 N-terminal domain-containing protein</fullName>
    </recommendedName>
</protein>
<keyword evidence="3" id="KW-1185">Reference proteome</keyword>
<evidence type="ECO:0000313" key="2">
    <source>
        <dbReference type="EMBL" id="AZS17114.1"/>
    </source>
</evidence>
<gene>
    <name evidence="2" type="ORF">EI981_23470</name>
</gene>
<evidence type="ECO:0008006" key="4">
    <source>
        <dbReference type="Google" id="ProtNLM"/>
    </source>
</evidence>
<dbReference type="RefSeq" id="WP_127002369.1">
    <property type="nucleotide sequence ID" value="NZ_CP034346.1"/>
</dbReference>
<reference evidence="3" key="1">
    <citation type="submission" date="2018-12" db="EMBL/GenBank/DDBJ databases">
        <title>Complete genome sequence of Paenibacillus sp. MBLB1234.</title>
        <authorList>
            <person name="Nam Y.-D."/>
            <person name="Kang J."/>
            <person name="Chung W.-H."/>
            <person name="Park Y.S."/>
        </authorList>
    </citation>
    <scope>NUCLEOTIDE SEQUENCE [LARGE SCALE GENOMIC DNA]</scope>
    <source>
        <strain evidence="3">MBLB1234</strain>
    </source>
</reference>
<evidence type="ECO:0000313" key="3">
    <source>
        <dbReference type="Proteomes" id="UP000270678"/>
    </source>
</evidence>
<dbReference type="Proteomes" id="UP000270678">
    <property type="component" value="Chromosome"/>
</dbReference>
<accession>A0A3S9V3G8</accession>